<gene>
    <name evidence="1" type="ORF">S12H4_46375</name>
</gene>
<comment type="caution">
    <text evidence="1">The sequence shown here is derived from an EMBL/GenBank/DDBJ whole genome shotgun (WGS) entry which is preliminary data.</text>
</comment>
<name>X1VWM0_9ZZZZ</name>
<feature type="non-terminal residue" evidence="1">
    <location>
        <position position="1"/>
    </location>
</feature>
<evidence type="ECO:0000313" key="1">
    <source>
        <dbReference type="EMBL" id="GAJ15625.1"/>
    </source>
</evidence>
<proteinExistence type="predicted"/>
<reference evidence="1" key="1">
    <citation type="journal article" date="2014" name="Front. Microbiol.">
        <title>High frequency of phylogenetically diverse reductive dehalogenase-homologous genes in deep subseafloor sedimentary metagenomes.</title>
        <authorList>
            <person name="Kawai M."/>
            <person name="Futagami T."/>
            <person name="Toyoda A."/>
            <person name="Takaki Y."/>
            <person name="Nishi S."/>
            <person name="Hori S."/>
            <person name="Arai W."/>
            <person name="Tsubouchi T."/>
            <person name="Morono Y."/>
            <person name="Uchiyama I."/>
            <person name="Ito T."/>
            <person name="Fujiyama A."/>
            <person name="Inagaki F."/>
            <person name="Takami H."/>
        </authorList>
    </citation>
    <scope>NUCLEOTIDE SEQUENCE</scope>
    <source>
        <strain evidence="1">Expedition CK06-06</strain>
    </source>
</reference>
<accession>X1VWM0</accession>
<dbReference type="EMBL" id="BARW01028769">
    <property type="protein sequence ID" value="GAJ15625.1"/>
    <property type="molecule type" value="Genomic_DNA"/>
</dbReference>
<organism evidence="1">
    <name type="scientific">marine sediment metagenome</name>
    <dbReference type="NCBI Taxonomy" id="412755"/>
    <lineage>
        <taxon>unclassified sequences</taxon>
        <taxon>metagenomes</taxon>
        <taxon>ecological metagenomes</taxon>
    </lineage>
</organism>
<dbReference type="AlphaFoldDB" id="X1VWM0"/>
<sequence>IIENLEQIGDPMDKKVISERELRKSINKN</sequence>
<protein>
    <submittedName>
        <fullName evidence="1">Uncharacterized protein</fullName>
    </submittedName>
</protein>